<dbReference type="AlphaFoldDB" id="A0A518DFI9"/>
<dbReference type="InterPro" id="IPR012902">
    <property type="entry name" value="N_methyl_site"/>
</dbReference>
<evidence type="ECO:0000259" key="1">
    <source>
        <dbReference type="Pfam" id="PF07596"/>
    </source>
</evidence>
<gene>
    <name evidence="2" type="ORF">Pla175_36470</name>
</gene>
<feature type="domain" description="DUF1559" evidence="1">
    <location>
        <begin position="40"/>
        <end position="96"/>
    </location>
</feature>
<proteinExistence type="predicted"/>
<dbReference type="EMBL" id="CP036291">
    <property type="protein sequence ID" value="QDU90245.1"/>
    <property type="molecule type" value="Genomic_DNA"/>
</dbReference>
<dbReference type="NCBIfam" id="TIGR02532">
    <property type="entry name" value="IV_pilin_GFxxxE"/>
    <property type="match status" value="1"/>
</dbReference>
<sequence>MRPVLRCRCAPNRAGFTLVELLVVIAIIGVLVALLLPAVQAARAAARRTQCASGMRQLGLAVHQFATVHNGKFPLVAHGHDQSESWIDSLRPFMEDVDKVRYCPEEQDEIDQARATVAGRVAEGLAPAGAERKLTSYAFNAYLRKKDRISPGLPPPIRAAMQRQNEGRYASLYDLPATNKTIVLFEVTIAQVATNYDHVESDEWFSEQNLASNASTGAVWNDVRGGIAVDRHAGGVANYLYADGHVEALASEQVAQWCQEGFNFARPPE</sequence>
<accession>A0A518DFI9</accession>
<dbReference type="KEGG" id="pnd:Pla175_36470"/>
<dbReference type="InterPro" id="IPR011453">
    <property type="entry name" value="DUF1559"/>
</dbReference>
<dbReference type="RefSeq" id="WP_145288335.1">
    <property type="nucleotide sequence ID" value="NZ_CP036291.1"/>
</dbReference>
<dbReference type="Pfam" id="PF07963">
    <property type="entry name" value="N_methyl"/>
    <property type="match status" value="1"/>
</dbReference>
<reference evidence="2 3" key="1">
    <citation type="submission" date="2019-02" db="EMBL/GenBank/DDBJ databases">
        <title>Deep-cultivation of Planctomycetes and their phenomic and genomic characterization uncovers novel biology.</title>
        <authorList>
            <person name="Wiegand S."/>
            <person name="Jogler M."/>
            <person name="Boedeker C."/>
            <person name="Pinto D."/>
            <person name="Vollmers J."/>
            <person name="Rivas-Marin E."/>
            <person name="Kohn T."/>
            <person name="Peeters S.H."/>
            <person name="Heuer A."/>
            <person name="Rast P."/>
            <person name="Oberbeckmann S."/>
            <person name="Bunk B."/>
            <person name="Jeske O."/>
            <person name="Meyerdierks A."/>
            <person name="Storesund J.E."/>
            <person name="Kallscheuer N."/>
            <person name="Luecker S."/>
            <person name="Lage O.M."/>
            <person name="Pohl T."/>
            <person name="Merkel B.J."/>
            <person name="Hornburger P."/>
            <person name="Mueller R.-W."/>
            <person name="Bruemmer F."/>
            <person name="Labrenz M."/>
            <person name="Spormann A.M."/>
            <person name="Op den Camp H."/>
            <person name="Overmann J."/>
            <person name="Amann R."/>
            <person name="Jetten M.S.M."/>
            <person name="Mascher T."/>
            <person name="Medema M.H."/>
            <person name="Devos D.P."/>
            <person name="Kaster A.-K."/>
            <person name="Ovreas L."/>
            <person name="Rohde M."/>
            <person name="Galperin M.Y."/>
            <person name="Jogler C."/>
        </authorList>
    </citation>
    <scope>NUCLEOTIDE SEQUENCE [LARGE SCALE GENOMIC DNA]</scope>
    <source>
        <strain evidence="2 3">Pla175</strain>
    </source>
</reference>
<dbReference type="PROSITE" id="PS00409">
    <property type="entry name" value="PROKAR_NTER_METHYL"/>
    <property type="match status" value="1"/>
</dbReference>
<keyword evidence="3" id="KW-1185">Reference proteome</keyword>
<dbReference type="InterPro" id="IPR045584">
    <property type="entry name" value="Pilin-like"/>
</dbReference>
<dbReference type="PANTHER" id="PTHR30093">
    <property type="entry name" value="GENERAL SECRETION PATHWAY PROTEIN G"/>
    <property type="match status" value="1"/>
</dbReference>
<evidence type="ECO:0000313" key="2">
    <source>
        <dbReference type="EMBL" id="QDU90245.1"/>
    </source>
</evidence>
<dbReference type="Gene3D" id="3.30.700.10">
    <property type="entry name" value="Glycoprotein, Type 4 Pilin"/>
    <property type="match status" value="1"/>
</dbReference>
<dbReference type="Pfam" id="PF07596">
    <property type="entry name" value="SBP_bac_10"/>
    <property type="match status" value="1"/>
</dbReference>
<dbReference type="PANTHER" id="PTHR30093:SF2">
    <property type="entry name" value="TYPE II SECRETION SYSTEM PROTEIN H"/>
    <property type="match status" value="1"/>
</dbReference>
<organism evidence="2 3">
    <name type="scientific">Pirellulimonas nuda</name>
    <dbReference type="NCBI Taxonomy" id="2528009"/>
    <lineage>
        <taxon>Bacteria</taxon>
        <taxon>Pseudomonadati</taxon>
        <taxon>Planctomycetota</taxon>
        <taxon>Planctomycetia</taxon>
        <taxon>Pirellulales</taxon>
        <taxon>Lacipirellulaceae</taxon>
        <taxon>Pirellulimonas</taxon>
    </lineage>
</organism>
<protein>
    <recommendedName>
        <fullName evidence="1">DUF1559 domain-containing protein</fullName>
    </recommendedName>
</protein>
<evidence type="ECO:0000313" key="3">
    <source>
        <dbReference type="Proteomes" id="UP000317429"/>
    </source>
</evidence>
<dbReference type="SUPFAM" id="SSF54523">
    <property type="entry name" value="Pili subunits"/>
    <property type="match status" value="1"/>
</dbReference>
<dbReference type="Proteomes" id="UP000317429">
    <property type="component" value="Chromosome"/>
</dbReference>
<dbReference type="OrthoDB" id="258730at2"/>
<name>A0A518DFI9_9BACT</name>